<comment type="caution">
    <text evidence="3">The sequence shown here is derived from an EMBL/GenBank/DDBJ whole genome shotgun (WGS) entry which is preliminary data.</text>
</comment>
<dbReference type="NCBIfam" id="TIGR00121">
    <property type="entry name" value="birA_ligase"/>
    <property type="match status" value="1"/>
</dbReference>
<organism evidence="3 4">
    <name type="scientific">Sphingobacterium allocomposti</name>
    <dbReference type="NCBI Taxonomy" id="415956"/>
    <lineage>
        <taxon>Bacteria</taxon>
        <taxon>Pseudomonadati</taxon>
        <taxon>Bacteroidota</taxon>
        <taxon>Sphingobacteriia</taxon>
        <taxon>Sphingobacteriales</taxon>
        <taxon>Sphingobacteriaceae</taxon>
        <taxon>Sphingobacterium</taxon>
    </lineage>
</organism>
<protein>
    <submittedName>
        <fullName evidence="3">BirA family biotin operon repressor/biotin-[acetyl-CoA-carboxylase] ligase</fullName>
    </submittedName>
</protein>
<dbReference type="PANTHER" id="PTHR12835">
    <property type="entry name" value="BIOTIN PROTEIN LIGASE"/>
    <property type="match status" value="1"/>
</dbReference>
<dbReference type="PROSITE" id="PS51733">
    <property type="entry name" value="BPL_LPL_CATALYTIC"/>
    <property type="match status" value="1"/>
</dbReference>
<dbReference type="Pfam" id="PF03099">
    <property type="entry name" value="BPL_LplA_LipB"/>
    <property type="match status" value="1"/>
</dbReference>
<keyword evidence="1 3" id="KW-0436">Ligase</keyword>
<dbReference type="AlphaFoldDB" id="A0A5S5DFJ7"/>
<dbReference type="GO" id="GO:0004077">
    <property type="term" value="F:biotin--[biotin carboxyl-carrier protein] ligase activity"/>
    <property type="evidence" value="ECO:0007669"/>
    <property type="project" value="InterPro"/>
</dbReference>
<dbReference type="GO" id="GO:0005737">
    <property type="term" value="C:cytoplasm"/>
    <property type="evidence" value="ECO:0007669"/>
    <property type="project" value="TreeGrafter"/>
</dbReference>
<evidence type="ECO:0000259" key="2">
    <source>
        <dbReference type="PROSITE" id="PS51733"/>
    </source>
</evidence>
<dbReference type="InterPro" id="IPR045864">
    <property type="entry name" value="aa-tRNA-synth_II/BPL/LPL"/>
</dbReference>
<sequence length="259" mass="28579">MQNNTFSGLYLRQNLIVLEEVSSTNDYLKELLSNIKPLPEATAIMANHQACGRGQRGSTWISQSGQNLMVSFVLYPKNITIAQTFNLNMAICIGIQQWLAGQVAGATVKWPNDLYIHDRKIGGVLIENQLSGSRIRSSIIGIGLNINQLDFPDTIAQRATSLRLETASSSELPILPCCLQLLESVLSVYDAYDIRDAEPLRSAYNNLLYRRGVPSPFNVGNEPVQGTIEEVDASGRLIVMIDGERCSFDLKEIQFITGG</sequence>
<dbReference type="Gene3D" id="3.30.930.10">
    <property type="entry name" value="Bira Bifunctional Protein, Domain 2"/>
    <property type="match status" value="1"/>
</dbReference>
<dbReference type="OrthoDB" id="9807064at2"/>
<keyword evidence="4" id="KW-1185">Reference proteome</keyword>
<dbReference type="RefSeq" id="WP_148908826.1">
    <property type="nucleotide sequence ID" value="NZ_VNHX01000011.1"/>
</dbReference>
<gene>
    <name evidence="3" type="ORF">BC792_111120</name>
</gene>
<dbReference type="PANTHER" id="PTHR12835:SF5">
    <property type="entry name" value="BIOTIN--PROTEIN LIGASE"/>
    <property type="match status" value="1"/>
</dbReference>
<evidence type="ECO:0000256" key="1">
    <source>
        <dbReference type="ARBA" id="ARBA00022598"/>
    </source>
</evidence>
<dbReference type="InterPro" id="IPR004408">
    <property type="entry name" value="Biotin_CoA_COase_ligase"/>
</dbReference>
<evidence type="ECO:0000313" key="4">
    <source>
        <dbReference type="Proteomes" id="UP000325105"/>
    </source>
</evidence>
<dbReference type="Proteomes" id="UP000325105">
    <property type="component" value="Unassembled WGS sequence"/>
</dbReference>
<dbReference type="InterPro" id="IPR004143">
    <property type="entry name" value="BPL_LPL_catalytic"/>
</dbReference>
<name>A0A5S5DFJ7_9SPHI</name>
<evidence type="ECO:0000313" key="3">
    <source>
        <dbReference type="EMBL" id="TYP94711.1"/>
    </source>
</evidence>
<dbReference type="CDD" id="cd16442">
    <property type="entry name" value="BPL"/>
    <property type="match status" value="1"/>
</dbReference>
<proteinExistence type="predicted"/>
<dbReference type="SUPFAM" id="SSF55681">
    <property type="entry name" value="Class II aaRS and biotin synthetases"/>
    <property type="match status" value="1"/>
</dbReference>
<reference evidence="3 4" key="1">
    <citation type="submission" date="2019-07" db="EMBL/GenBank/DDBJ databases">
        <title>Genomic Encyclopedia of Archaeal and Bacterial Type Strains, Phase II (KMG-II): from individual species to whole genera.</title>
        <authorList>
            <person name="Goeker M."/>
        </authorList>
    </citation>
    <scope>NUCLEOTIDE SEQUENCE [LARGE SCALE GENOMIC DNA]</scope>
    <source>
        <strain evidence="3 4">DSM 18850</strain>
    </source>
</reference>
<accession>A0A5S5DFJ7</accession>
<feature type="domain" description="BPL/LPL catalytic" evidence="2">
    <location>
        <begin position="10"/>
        <end position="193"/>
    </location>
</feature>
<dbReference type="EMBL" id="VNHX01000011">
    <property type="protein sequence ID" value="TYP94711.1"/>
    <property type="molecule type" value="Genomic_DNA"/>
</dbReference>